<dbReference type="AlphaFoldDB" id="A0A922I221"/>
<proteinExistence type="predicted"/>
<reference evidence="2" key="2">
    <citation type="journal article" date="2022" name="Res Sq">
        <title>Comparative Genomics Reveals Insights into the Divergent Evolution of Astigmatic Mites and Household Pest Adaptations.</title>
        <authorList>
            <person name="Xiong Q."/>
            <person name="Wan A.T.-Y."/>
            <person name="Liu X.-Y."/>
            <person name="Fung C.S.-H."/>
            <person name="Xiao X."/>
            <person name="Malainual N."/>
            <person name="Hou J."/>
            <person name="Wang L."/>
            <person name="Wang M."/>
            <person name="Yang K."/>
            <person name="Cui Y."/>
            <person name="Leung E."/>
            <person name="Nong W."/>
            <person name="Shin S.-K."/>
            <person name="Au S."/>
            <person name="Jeong K.Y."/>
            <person name="Chew F.T."/>
            <person name="Hui J."/>
            <person name="Leung T.F."/>
            <person name="Tungtrongchitr A."/>
            <person name="Zhong N."/>
            <person name="Liu Z."/>
            <person name="Tsui S."/>
        </authorList>
    </citation>
    <scope>NUCLEOTIDE SEQUENCE</scope>
    <source>
        <strain evidence="2">Derf</strain>
        <tissue evidence="2">Whole organism</tissue>
    </source>
</reference>
<evidence type="ECO:0000313" key="3">
    <source>
        <dbReference type="Proteomes" id="UP000790347"/>
    </source>
</evidence>
<accession>A0A922I221</accession>
<keyword evidence="3" id="KW-1185">Reference proteome</keyword>
<dbReference type="Proteomes" id="UP000790347">
    <property type="component" value="Unassembled WGS sequence"/>
</dbReference>
<evidence type="ECO:0000256" key="1">
    <source>
        <dbReference type="SAM" id="Phobius"/>
    </source>
</evidence>
<organism evidence="2 3">
    <name type="scientific">Dermatophagoides farinae</name>
    <name type="common">American house dust mite</name>
    <dbReference type="NCBI Taxonomy" id="6954"/>
    <lineage>
        <taxon>Eukaryota</taxon>
        <taxon>Metazoa</taxon>
        <taxon>Ecdysozoa</taxon>
        <taxon>Arthropoda</taxon>
        <taxon>Chelicerata</taxon>
        <taxon>Arachnida</taxon>
        <taxon>Acari</taxon>
        <taxon>Acariformes</taxon>
        <taxon>Sarcoptiformes</taxon>
        <taxon>Astigmata</taxon>
        <taxon>Psoroptidia</taxon>
        <taxon>Analgoidea</taxon>
        <taxon>Pyroglyphidae</taxon>
        <taxon>Dermatophagoidinae</taxon>
        <taxon>Dermatophagoides</taxon>
    </lineage>
</organism>
<dbReference type="EMBL" id="ASGP02000003">
    <property type="protein sequence ID" value="KAH9516631.1"/>
    <property type="molecule type" value="Genomic_DNA"/>
</dbReference>
<reference evidence="2" key="1">
    <citation type="submission" date="2013-05" db="EMBL/GenBank/DDBJ databases">
        <authorList>
            <person name="Yim A.K.Y."/>
            <person name="Chan T.F."/>
            <person name="Ji K.M."/>
            <person name="Liu X.Y."/>
            <person name="Zhou J.W."/>
            <person name="Li R.Q."/>
            <person name="Yang K.Y."/>
            <person name="Li J."/>
            <person name="Li M."/>
            <person name="Law P.T.W."/>
            <person name="Wu Y.L."/>
            <person name="Cai Z.L."/>
            <person name="Qin H."/>
            <person name="Bao Y."/>
            <person name="Leung R.K.K."/>
            <person name="Ng P.K.S."/>
            <person name="Zou J."/>
            <person name="Zhong X.J."/>
            <person name="Ran P.X."/>
            <person name="Zhong N.S."/>
            <person name="Liu Z.G."/>
            <person name="Tsui S.K.W."/>
        </authorList>
    </citation>
    <scope>NUCLEOTIDE SEQUENCE</scope>
    <source>
        <strain evidence="2">Derf</strain>
        <tissue evidence="2">Whole organism</tissue>
    </source>
</reference>
<sequence>MSVLLAHKNGLQSRNKTIDDDDDENEYNHMNQIITIMMMIQMAILIVCAFHYHLSKPTNPTQKRCQNRTIDDEVENIITDESSSITMNPTENIWTVESLTKNCLQTEKKK</sequence>
<evidence type="ECO:0000313" key="2">
    <source>
        <dbReference type="EMBL" id="KAH9516631.1"/>
    </source>
</evidence>
<keyword evidence="1" id="KW-0812">Transmembrane</keyword>
<protein>
    <submittedName>
        <fullName evidence="2">Uncharacterized protein</fullName>
    </submittedName>
</protein>
<keyword evidence="1" id="KW-1133">Transmembrane helix</keyword>
<gene>
    <name evidence="2" type="ORF">DERF_007361</name>
</gene>
<name>A0A922I221_DERFA</name>
<comment type="caution">
    <text evidence="2">The sequence shown here is derived from an EMBL/GenBank/DDBJ whole genome shotgun (WGS) entry which is preliminary data.</text>
</comment>
<keyword evidence="1" id="KW-0472">Membrane</keyword>
<feature type="transmembrane region" description="Helical" evidence="1">
    <location>
        <begin position="33"/>
        <end position="54"/>
    </location>
</feature>